<feature type="compositionally biased region" description="Basic and acidic residues" evidence="3">
    <location>
        <begin position="238"/>
        <end position="251"/>
    </location>
</feature>
<gene>
    <name evidence="5" type="ORF">ACA1_265430</name>
</gene>
<evidence type="ECO:0000259" key="4">
    <source>
        <dbReference type="PROSITE" id="PS50013"/>
    </source>
</evidence>
<dbReference type="VEuPathDB" id="AmoebaDB:ACA1_265430"/>
<feature type="compositionally biased region" description="Basic residues" evidence="3">
    <location>
        <begin position="228"/>
        <end position="237"/>
    </location>
</feature>
<proteinExistence type="predicted"/>
<dbReference type="Gene3D" id="2.40.50.40">
    <property type="match status" value="2"/>
</dbReference>
<evidence type="ECO:0000256" key="3">
    <source>
        <dbReference type="SAM" id="MobiDB-lite"/>
    </source>
</evidence>
<feature type="region of interest" description="Disordered" evidence="3">
    <location>
        <begin position="78"/>
        <end position="100"/>
    </location>
</feature>
<evidence type="ECO:0000313" key="5">
    <source>
        <dbReference type="EMBL" id="ELR19338.1"/>
    </source>
</evidence>
<evidence type="ECO:0000313" key="6">
    <source>
        <dbReference type="Proteomes" id="UP000011083"/>
    </source>
</evidence>
<dbReference type="SMART" id="SM00300">
    <property type="entry name" value="ChSh"/>
    <property type="match status" value="1"/>
</dbReference>
<feature type="compositionally biased region" description="Basic and acidic residues" evidence="3">
    <location>
        <begin position="85"/>
        <end position="99"/>
    </location>
</feature>
<evidence type="ECO:0000256" key="2">
    <source>
        <dbReference type="ARBA" id="ARBA00023242"/>
    </source>
</evidence>
<dbReference type="InterPro" id="IPR023780">
    <property type="entry name" value="Chromo_domain"/>
</dbReference>
<dbReference type="RefSeq" id="XP_004341423.1">
    <property type="nucleotide sequence ID" value="XM_004341375.1"/>
</dbReference>
<reference evidence="5 6" key="1">
    <citation type="journal article" date="2013" name="Genome Biol.">
        <title>Genome of Acanthamoeba castellanii highlights extensive lateral gene transfer and early evolution of tyrosine kinase signaling.</title>
        <authorList>
            <person name="Clarke M."/>
            <person name="Lohan A.J."/>
            <person name="Liu B."/>
            <person name="Lagkouvardos I."/>
            <person name="Roy S."/>
            <person name="Zafar N."/>
            <person name="Bertelli C."/>
            <person name="Schilde C."/>
            <person name="Kianianmomeni A."/>
            <person name="Burglin T.R."/>
            <person name="Frech C."/>
            <person name="Turcotte B."/>
            <person name="Kopec K.O."/>
            <person name="Synnott J.M."/>
            <person name="Choo C."/>
            <person name="Paponov I."/>
            <person name="Finkler A."/>
            <person name="Soon Heng Tan C."/>
            <person name="Hutchins A.P."/>
            <person name="Weinmeier T."/>
            <person name="Rattei T."/>
            <person name="Chu J.S."/>
            <person name="Gimenez G."/>
            <person name="Irimia M."/>
            <person name="Rigden D.J."/>
            <person name="Fitzpatrick D.A."/>
            <person name="Lorenzo-Morales J."/>
            <person name="Bateman A."/>
            <person name="Chiu C.H."/>
            <person name="Tang P."/>
            <person name="Hegemann P."/>
            <person name="Fromm H."/>
            <person name="Raoult D."/>
            <person name="Greub G."/>
            <person name="Miranda-Saavedra D."/>
            <person name="Chen N."/>
            <person name="Nash P."/>
            <person name="Ginger M.L."/>
            <person name="Horn M."/>
            <person name="Schaap P."/>
            <person name="Caler L."/>
            <person name="Loftus B."/>
        </authorList>
    </citation>
    <scope>NUCLEOTIDE SEQUENCE [LARGE SCALE GENOMIC DNA]</scope>
    <source>
        <strain evidence="5 6">Neff</strain>
    </source>
</reference>
<dbReference type="SMART" id="SM00298">
    <property type="entry name" value="CHROMO"/>
    <property type="match status" value="2"/>
</dbReference>
<dbReference type="EMBL" id="KB007933">
    <property type="protein sequence ID" value="ELR19338.1"/>
    <property type="molecule type" value="Genomic_DNA"/>
</dbReference>
<feature type="domain" description="Chromo" evidence="4">
    <location>
        <begin position="253"/>
        <end position="311"/>
    </location>
</feature>
<name>L8H3M6_ACACF</name>
<dbReference type="Proteomes" id="UP000011083">
    <property type="component" value="Unassembled WGS sequence"/>
</dbReference>
<dbReference type="OrthoDB" id="433924at2759"/>
<evidence type="ECO:0000256" key="1">
    <source>
        <dbReference type="ARBA" id="ARBA00004123"/>
    </source>
</evidence>
<dbReference type="CDD" id="cd00024">
    <property type="entry name" value="CD_CSD"/>
    <property type="match status" value="1"/>
</dbReference>
<sequence length="455" mass="48330">MEGGSSIGASSGVESTATTEVILTQAQATALIMEVVRYGGKVEVERHGLWREVAATVGLPYHSDADVERLLTQASTLRGAAGPTWEERERERQKPKKEPTALVAAVTAPPAAALPTPVSIPVAVAESISNESGGEQPAARVEAPASVVTTEATDGTEPASRNAVVATPAAETTTAPVALAVVPTETIDGGGQTSKTTAKGKEKGNNKTDTAAAAEAEAEEAGGNNAKEKKRKKKKKDGKGAESAEPEEKGDVFTVEKIVGKRKRRGKVEYLIKWEGYPEASNTWEKQEDVFCTELIQAFEADLQARSAKRKRKSTGDAKPTTAGGETEKPQTTSASSVSTADDDELLNQPNTDGMDLQDTSEGIGSPKAKRPRTSTASDTKTTTEATEAKVGFDFGDELENILGIQRSKDGFLCAYVSWLGKDDCSYVPTQLIALKSPQKLIAFYESHIQFDTRQ</sequence>
<protein>
    <submittedName>
        <fullName evidence="5">Chromo' (CHRromatin Organization MOdifier) domain containing protein</fullName>
    </submittedName>
</protein>
<organism evidence="5 6">
    <name type="scientific">Acanthamoeba castellanii (strain ATCC 30010 / Neff)</name>
    <dbReference type="NCBI Taxonomy" id="1257118"/>
    <lineage>
        <taxon>Eukaryota</taxon>
        <taxon>Amoebozoa</taxon>
        <taxon>Discosea</taxon>
        <taxon>Longamoebia</taxon>
        <taxon>Centramoebida</taxon>
        <taxon>Acanthamoebidae</taxon>
        <taxon>Acanthamoeba</taxon>
    </lineage>
</organism>
<comment type="subcellular location">
    <subcellularLocation>
        <location evidence="1">Nucleus</location>
    </subcellularLocation>
</comment>
<dbReference type="InterPro" id="IPR016197">
    <property type="entry name" value="Chromo-like_dom_sf"/>
</dbReference>
<dbReference type="PANTHER" id="PTHR22812">
    <property type="entry name" value="CHROMOBOX PROTEIN"/>
    <property type="match status" value="1"/>
</dbReference>
<dbReference type="KEGG" id="acan:ACA1_265430"/>
<dbReference type="GO" id="GO:0005634">
    <property type="term" value="C:nucleus"/>
    <property type="evidence" value="ECO:0007669"/>
    <property type="project" value="UniProtKB-SubCell"/>
</dbReference>
<feature type="region of interest" description="Disordered" evidence="3">
    <location>
        <begin position="131"/>
        <end position="168"/>
    </location>
</feature>
<feature type="compositionally biased region" description="Polar residues" evidence="3">
    <location>
        <begin position="348"/>
        <end position="363"/>
    </location>
</feature>
<dbReference type="GeneID" id="14920116"/>
<dbReference type="InterPro" id="IPR051219">
    <property type="entry name" value="Heterochromatin_chromo-domain"/>
</dbReference>
<dbReference type="STRING" id="1257118.L8H3M6"/>
<dbReference type="InterPro" id="IPR008251">
    <property type="entry name" value="Chromo_shadow_dom"/>
</dbReference>
<accession>L8H3M6</accession>
<dbReference type="AlphaFoldDB" id="L8H3M6"/>
<dbReference type="Pfam" id="PF01393">
    <property type="entry name" value="Chromo_shadow"/>
    <property type="match status" value="1"/>
</dbReference>
<dbReference type="Pfam" id="PF00385">
    <property type="entry name" value="Chromo"/>
    <property type="match status" value="1"/>
</dbReference>
<keyword evidence="2" id="KW-0539">Nucleus</keyword>
<feature type="region of interest" description="Disordered" evidence="3">
    <location>
        <begin position="306"/>
        <end position="385"/>
    </location>
</feature>
<dbReference type="InterPro" id="IPR000953">
    <property type="entry name" value="Chromo/chromo_shadow_dom"/>
</dbReference>
<dbReference type="SUPFAM" id="SSF54160">
    <property type="entry name" value="Chromo domain-like"/>
    <property type="match status" value="2"/>
</dbReference>
<feature type="compositionally biased region" description="Low complexity" evidence="3">
    <location>
        <begin position="211"/>
        <end position="225"/>
    </location>
</feature>
<dbReference type="PROSITE" id="PS50013">
    <property type="entry name" value="CHROMO_2"/>
    <property type="match status" value="1"/>
</dbReference>
<feature type="region of interest" description="Disordered" evidence="3">
    <location>
        <begin position="181"/>
        <end position="256"/>
    </location>
</feature>
<dbReference type="CDD" id="cd00034">
    <property type="entry name" value="CSD"/>
    <property type="match status" value="1"/>
</dbReference>
<feature type="compositionally biased region" description="Low complexity" evidence="3">
    <location>
        <begin position="374"/>
        <end position="385"/>
    </location>
</feature>
<keyword evidence="6" id="KW-1185">Reference proteome</keyword>